<comment type="subcellular location">
    <subcellularLocation>
        <location evidence="1">Host cell</location>
    </subcellularLocation>
    <subcellularLocation>
        <location evidence="2">Secreted</location>
    </subcellularLocation>
</comment>
<sequence length="117" mass="13418">MLEVLDNPPLERKRLRIIKPPLPSALSITLNCLVLGDDLRISHIFPIEIVWTSIVADLKSAIKKKKKQEFDDVDAHYLRLWKVDTMIDLEDKLAVDLPPRHDAKELMIPCVQLSIPC</sequence>
<gene>
    <name evidence="5" type="ORF">CY34DRAFT_806220</name>
</gene>
<protein>
    <recommendedName>
        <fullName evidence="4">Crinkler effector protein N-terminal domain-containing protein</fullName>
    </recommendedName>
</protein>
<proteinExistence type="predicted"/>
<keyword evidence="3" id="KW-0964">Secreted</keyword>
<accession>A0A0D0ATF5</accession>
<dbReference type="STRING" id="930992.A0A0D0ATF5"/>
<dbReference type="Pfam" id="PF20147">
    <property type="entry name" value="Crinkler"/>
    <property type="match status" value="1"/>
</dbReference>
<keyword evidence="6" id="KW-1185">Reference proteome</keyword>
<dbReference type="AlphaFoldDB" id="A0A0D0ATF5"/>
<dbReference type="InParanoid" id="A0A0D0ATF5"/>
<dbReference type="GO" id="GO:0043657">
    <property type="term" value="C:host cell"/>
    <property type="evidence" value="ECO:0007669"/>
    <property type="project" value="UniProtKB-SubCell"/>
</dbReference>
<evidence type="ECO:0000256" key="1">
    <source>
        <dbReference type="ARBA" id="ARBA00004340"/>
    </source>
</evidence>
<dbReference type="Proteomes" id="UP000054485">
    <property type="component" value="Unassembled WGS sequence"/>
</dbReference>
<dbReference type="EMBL" id="KN835273">
    <property type="protein sequence ID" value="KIK41279.1"/>
    <property type="molecule type" value="Genomic_DNA"/>
</dbReference>
<reference evidence="6" key="2">
    <citation type="submission" date="2015-01" db="EMBL/GenBank/DDBJ databases">
        <title>Evolutionary Origins and Diversification of the Mycorrhizal Mutualists.</title>
        <authorList>
            <consortium name="DOE Joint Genome Institute"/>
            <consortium name="Mycorrhizal Genomics Consortium"/>
            <person name="Kohler A."/>
            <person name="Kuo A."/>
            <person name="Nagy L.G."/>
            <person name="Floudas D."/>
            <person name="Copeland A."/>
            <person name="Barry K.W."/>
            <person name="Cichocki N."/>
            <person name="Veneault-Fourrey C."/>
            <person name="LaButti K."/>
            <person name="Lindquist E.A."/>
            <person name="Lipzen A."/>
            <person name="Lundell T."/>
            <person name="Morin E."/>
            <person name="Murat C."/>
            <person name="Riley R."/>
            <person name="Ohm R."/>
            <person name="Sun H."/>
            <person name="Tunlid A."/>
            <person name="Henrissat B."/>
            <person name="Grigoriev I.V."/>
            <person name="Hibbett D.S."/>
            <person name="Martin F."/>
        </authorList>
    </citation>
    <scope>NUCLEOTIDE SEQUENCE [LARGE SCALE GENOMIC DNA]</scope>
    <source>
        <strain evidence="6">UH-Slu-Lm8-n1</strain>
    </source>
</reference>
<evidence type="ECO:0000313" key="6">
    <source>
        <dbReference type="Proteomes" id="UP000054485"/>
    </source>
</evidence>
<evidence type="ECO:0000256" key="3">
    <source>
        <dbReference type="ARBA" id="ARBA00022525"/>
    </source>
</evidence>
<organism evidence="5 6">
    <name type="scientific">Suillus luteus UH-Slu-Lm8-n1</name>
    <dbReference type="NCBI Taxonomy" id="930992"/>
    <lineage>
        <taxon>Eukaryota</taxon>
        <taxon>Fungi</taxon>
        <taxon>Dikarya</taxon>
        <taxon>Basidiomycota</taxon>
        <taxon>Agaricomycotina</taxon>
        <taxon>Agaricomycetes</taxon>
        <taxon>Agaricomycetidae</taxon>
        <taxon>Boletales</taxon>
        <taxon>Suillineae</taxon>
        <taxon>Suillaceae</taxon>
        <taxon>Suillus</taxon>
    </lineage>
</organism>
<reference evidence="5 6" key="1">
    <citation type="submission" date="2014-04" db="EMBL/GenBank/DDBJ databases">
        <authorList>
            <consortium name="DOE Joint Genome Institute"/>
            <person name="Kuo A."/>
            <person name="Ruytinx J."/>
            <person name="Rineau F."/>
            <person name="Colpaert J."/>
            <person name="Kohler A."/>
            <person name="Nagy L.G."/>
            <person name="Floudas D."/>
            <person name="Copeland A."/>
            <person name="Barry K.W."/>
            <person name="Cichocki N."/>
            <person name="Veneault-Fourrey C."/>
            <person name="LaButti K."/>
            <person name="Lindquist E.A."/>
            <person name="Lipzen A."/>
            <person name="Lundell T."/>
            <person name="Morin E."/>
            <person name="Murat C."/>
            <person name="Sun H."/>
            <person name="Tunlid A."/>
            <person name="Henrissat B."/>
            <person name="Grigoriev I.V."/>
            <person name="Hibbett D.S."/>
            <person name="Martin F."/>
            <person name="Nordberg H.P."/>
            <person name="Cantor M.N."/>
            <person name="Hua S.X."/>
        </authorList>
    </citation>
    <scope>NUCLEOTIDE SEQUENCE [LARGE SCALE GENOMIC DNA]</scope>
    <source>
        <strain evidence="5 6">UH-Slu-Lm8-n1</strain>
    </source>
</reference>
<dbReference type="OrthoDB" id="2427869at2759"/>
<name>A0A0D0ATF5_9AGAM</name>
<dbReference type="InterPro" id="IPR045379">
    <property type="entry name" value="Crinkler_N"/>
</dbReference>
<feature type="domain" description="Crinkler effector protein N-terminal" evidence="4">
    <location>
        <begin position="28"/>
        <end position="93"/>
    </location>
</feature>
<evidence type="ECO:0000313" key="5">
    <source>
        <dbReference type="EMBL" id="KIK41279.1"/>
    </source>
</evidence>
<evidence type="ECO:0000259" key="4">
    <source>
        <dbReference type="Pfam" id="PF20147"/>
    </source>
</evidence>
<evidence type="ECO:0000256" key="2">
    <source>
        <dbReference type="ARBA" id="ARBA00004613"/>
    </source>
</evidence>
<dbReference type="GO" id="GO:0005576">
    <property type="term" value="C:extracellular region"/>
    <property type="evidence" value="ECO:0007669"/>
    <property type="project" value="UniProtKB-SubCell"/>
</dbReference>
<dbReference type="HOGENOM" id="CLU_2086364_0_0_1"/>